<dbReference type="AlphaFoldDB" id="A0A0G1H5X9"/>
<protein>
    <recommendedName>
        <fullName evidence="1">Phage-Barnase-EndoU-ColicinE5/D-RelE like nuclease 3 domain-containing protein</fullName>
    </recommendedName>
</protein>
<accession>A0A0G1H5X9</accession>
<evidence type="ECO:0000259" key="1">
    <source>
        <dbReference type="Pfam" id="PF18812"/>
    </source>
</evidence>
<name>A0A0G1H5X9_9BACT</name>
<organism evidence="2 3">
    <name type="scientific">Candidatus Giovannonibacteria bacterium GW2011_GWA2_44_13b</name>
    <dbReference type="NCBI Taxonomy" id="1618647"/>
    <lineage>
        <taxon>Bacteria</taxon>
        <taxon>Candidatus Giovannoniibacteriota</taxon>
    </lineage>
</organism>
<comment type="caution">
    <text evidence="2">The sequence shown here is derived from an EMBL/GenBank/DDBJ whole genome shotgun (WGS) entry which is preliminary data.</text>
</comment>
<feature type="domain" description="Phage-Barnase-EndoU-ColicinE5/D-RelE like nuclease 3" evidence="1">
    <location>
        <begin position="38"/>
        <end position="114"/>
    </location>
</feature>
<reference evidence="2 3" key="1">
    <citation type="journal article" date="2015" name="Nature">
        <title>rRNA introns, odd ribosomes, and small enigmatic genomes across a large radiation of phyla.</title>
        <authorList>
            <person name="Brown C.T."/>
            <person name="Hug L.A."/>
            <person name="Thomas B.C."/>
            <person name="Sharon I."/>
            <person name="Castelle C.J."/>
            <person name="Singh A."/>
            <person name="Wilkins M.J."/>
            <person name="Williams K.H."/>
            <person name="Banfield J.F."/>
        </authorList>
    </citation>
    <scope>NUCLEOTIDE SEQUENCE [LARGE SCALE GENOMIC DNA]</scope>
</reference>
<evidence type="ECO:0000313" key="3">
    <source>
        <dbReference type="Proteomes" id="UP000034736"/>
    </source>
</evidence>
<dbReference type="Proteomes" id="UP000034736">
    <property type="component" value="Unassembled WGS sequence"/>
</dbReference>
<gene>
    <name evidence="2" type="ORF">UW30_C0003G0023</name>
</gene>
<dbReference type="Pfam" id="PF18812">
    <property type="entry name" value="PBECR3"/>
    <property type="match status" value="1"/>
</dbReference>
<dbReference type="EMBL" id="LCHU01000003">
    <property type="protein sequence ID" value="KKT41923.1"/>
    <property type="molecule type" value="Genomic_DNA"/>
</dbReference>
<proteinExistence type="predicted"/>
<dbReference type="InterPro" id="IPR041301">
    <property type="entry name" value="PBECR3"/>
</dbReference>
<sequence length="157" mass="18329">MSAARILYKKYVQNTEKEAKIVLQRVFLCNIKKSLRKIIDKDKSCNTRSVYLSTKALKHVYDRHVYDKNTPEDFAIILENITNILKYPDKLFKNLVAKRGDILFVKEINQRLYYCSIEIAMGETGQSIEIVSLTITGEKYLKKFTLLWSWRTATPPS</sequence>
<evidence type="ECO:0000313" key="2">
    <source>
        <dbReference type="EMBL" id="KKT41923.1"/>
    </source>
</evidence>